<evidence type="ECO:0000256" key="4">
    <source>
        <dbReference type="ARBA" id="ARBA00022679"/>
    </source>
</evidence>
<dbReference type="SMR" id="A0A0A0LP23"/>
<dbReference type="SUPFAM" id="SSF52058">
    <property type="entry name" value="L domain-like"/>
    <property type="match status" value="1"/>
</dbReference>
<dbReference type="Proteomes" id="UP000029981">
    <property type="component" value="Chromosome 2"/>
</dbReference>
<accession>A0A0A0LP23</accession>
<dbReference type="InterPro" id="IPR050647">
    <property type="entry name" value="Plant_LRR-RLKs"/>
</dbReference>
<dbReference type="Gene3D" id="3.80.10.10">
    <property type="entry name" value="Ribonuclease Inhibitor"/>
    <property type="match status" value="3"/>
</dbReference>
<reference evidence="19 20" key="3">
    <citation type="journal article" date="2010" name="BMC Genomics">
        <title>Transcriptome sequencing and comparative analysis of cucumber flowers with different sex types.</title>
        <authorList>
            <person name="Guo S."/>
            <person name="Zheng Y."/>
            <person name="Joung J.G."/>
            <person name="Liu S."/>
            <person name="Zhang Z."/>
            <person name="Crasta O.R."/>
            <person name="Sobral B.W."/>
            <person name="Xu Y."/>
            <person name="Huang S."/>
            <person name="Fei Z."/>
        </authorList>
    </citation>
    <scope>NUCLEOTIDE SEQUENCE [LARGE SCALE GENOMIC DNA]</scope>
    <source>
        <strain evidence="20">cv. 9930</strain>
    </source>
</reference>
<feature type="chain" id="PRO_5001973019" description="Protein kinase domain-containing protein" evidence="17">
    <location>
        <begin position="24"/>
        <end position="942"/>
    </location>
</feature>
<evidence type="ECO:0000313" key="20">
    <source>
        <dbReference type="Proteomes" id="UP000029981"/>
    </source>
</evidence>
<dbReference type="InterPro" id="IPR003591">
    <property type="entry name" value="Leu-rich_rpt_typical-subtyp"/>
</dbReference>
<evidence type="ECO:0000256" key="14">
    <source>
        <dbReference type="ARBA" id="ARBA00023180"/>
    </source>
</evidence>
<evidence type="ECO:0000256" key="13">
    <source>
        <dbReference type="ARBA" id="ARBA00023170"/>
    </source>
</evidence>
<feature type="domain" description="Protein kinase" evidence="18">
    <location>
        <begin position="646"/>
        <end position="928"/>
    </location>
</feature>
<evidence type="ECO:0000256" key="3">
    <source>
        <dbReference type="ARBA" id="ARBA00022614"/>
    </source>
</evidence>
<evidence type="ECO:0000256" key="15">
    <source>
        <dbReference type="PROSITE-ProRule" id="PRU10141"/>
    </source>
</evidence>
<name>A0A0A0LP23_CUCSA</name>
<dbReference type="AlphaFoldDB" id="A0A0A0LP23"/>
<keyword evidence="11 16" id="KW-1133">Transmembrane helix</keyword>
<dbReference type="PROSITE" id="PS51450">
    <property type="entry name" value="LRR"/>
    <property type="match status" value="1"/>
</dbReference>
<reference evidence="19 20" key="1">
    <citation type="journal article" date="2009" name="Nat. Genet.">
        <title>The genome of the cucumber, Cucumis sativus L.</title>
        <authorList>
            <person name="Huang S."/>
            <person name="Li R."/>
            <person name="Zhang Z."/>
            <person name="Li L."/>
            <person name="Gu X."/>
            <person name="Fan W."/>
            <person name="Lucas W.J."/>
            <person name="Wang X."/>
            <person name="Xie B."/>
            <person name="Ni P."/>
            <person name="Ren Y."/>
            <person name="Zhu H."/>
            <person name="Li J."/>
            <person name="Lin K."/>
            <person name="Jin W."/>
            <person name="Fei Z."/>
            <person name="Li G."/>
            <person name="Staub J."/>
            <person name="Kilian A."/>
            <person name="van der Vossen E.A."/>
            <person name="Wu Y."/>
            <person name="Guo J."/>
            <person name="He J."/>
            <person name="Jia Z."/>
            <person name="Ren Y."/>
            <person name="Tian G."/>
            <person name="Lu Y."/>
            <person name="Ruan J."/>
            <person name="Qian W."/>
            <person name="Wang M."/>
            <person name="Huang Q."/>
            <person name="Li B."/>
            <person name="Xuan Z."/>
            <person name="Cao J."/>
            <person name="Asan"/>
            <person name="Wu Z."/>
            <person name="Zhang J."/>
            <person name="Cai Q."/>
            <person name="Bai Y."/>
            <person name="Zhao B."/>
            <person name="Han Y."/>
            <person name="Li Y."/>
            <person name="Li X."/>
            <person name="Wang S."/>
            <person name="Shi Q."/>
            <person name="Liu S."/>
            <person name="Cho W.K."/>
            <person name="Kim J.Y."/>
            <person name="Xu Y."/>
            <person name="Heller-Uszynska K."/>
            <person name="Miao H."/>
            <person name="Cheng Z."/>
            <person name="Zhang S."/>
            <person name="Wu J."/>
            <person name="Yang Y."/>
            <person name="Kang H."/>
            <person name="Li M."/>
            <person name="Liang H."/>
            <person name="Ren X."/>
            <person name="Shi Z."/>
            <person name="Wen M."/>
            <person name="Jian M."/>
            <person name="Yang H."/>
            <person name="Zhang G."/>
            <person name="Yang Z."/>
            <person name="Chen R."/>
            <person name="Liu S."/>
            <person name="Li J."/>
            <person name="Ma L."/>
            <person name="Liu H."/>
            <person name="Zhou Y."/>
            <person name="Zhao J."/>
            <person name="Fang X."/>
            <person name="Li G."/>
            <person name="Fang L."/>
            <person name="Li Y."/>
            <person name="Liu D."/>
            <person name="Zheng H."/>
            <person name="Zhang Y."/>
            <person name="Qin N."/>
            <person name="Li Z."/>
            <person name="Yang G."/>
            <person name="Yang S."/>
            <person name="Bolund L."/>
            <person name="Kristiansen K."/>
            <person name="Zheng H."/>
            <person name="Li S."/>
            <person name="Zhang X."/>
            <person name="Yang H."/>
            <person name="Wang J."/>
            <person name="Sun R."/>
            <person name="Zhang B."/>
            <person name="Jiang S."/>
            <person name="Wang J."/>
            <person name="Du Y."/>
            <person name="Li S."/>
        </authorList>
    </citation>
    <scope>NUCLEOTIDE SEQUENCE [LARGE SCALE GENOMIC DNA]</scope>
    <source>
        <strain evidence="20">cv. 9930</strain>
    </source>
</reference>
<keyword evidence="7" id="KW-0677">Repeat</keyword>
<keyword evidence="4" id="KW-0808">Transferase</keyword>
<dbReference type="SUPFAM" id="SSF52047">
    <property type="entry name" value="RNI-like"/>
    <property type="match status" value="1"/>
</dbReference>
<evidence type="ECO:0000256" key="6">
    <source>
        <dbReference type="ARBA" id="ARBA00022729"/>
    </source>
</evidence>
<evidence type="ECO:0000256" key="11">
    <source>
        <dbReference type="ARBA" id="ARBA00022989"/>
    </source>
</evidence>
<dbReference type="InterPro" id="IPR008271">
    <property type="entry name" value="Ser/Thr_kinase_AS"/>
</dbReference>
<dbReference type="FunFam" id="3.80.10.10:FF:000515">
    <property type="entry name" value="Leucine-rich repeat receptor-like protein kinase"/>
    <property type="match status" value="1"/>
</dbReference>
<dbReference type="InterPro" id="IPR032675">
    <property type="entry name" value="LRR_dom_sf"/>
</dbReference>
<organism evidence="19 20">
    <name type="scientific">Cucumis sativus</name>
    <name type="common">Cucumber</name>
    <dbReference type="NCBI Taxonomy" id="3659"/>
    <lineage>
        <taxon>Eukaryota</taxon>
        <taxon>Viridiplantae</taxon>
        <taxon>Streptophyta</taxon>
        <taxon>Embryophyta</taxon>
        <taxon>Tracheophyta</taxon>
        <taxon>Spermatophyta</taxon>
        <taxon>Magnoliopsida</taxon>
        <taxon>eudicotyledons</taxon>
        <taxon>Gunneridae</taxon>
        <taxon>Pentapetalae</taxon>
        <taxon>rosids</taxon>
        <taxon>fabids</taxon>
        <taxon>Cucurbitales</taxon>
        <taxon>Cucurbitaceae</taxon>
        <taxon>Benincaseae</taxon>
        <taxon>Cucumis</taxon>
    </lineage>
</organism>
<dbReference type="PANTHER" id="PTHR48056:SF81">
    <property type="entry name" value="RECEPTOR PROTEIN-TYROSINE KINASE CEPR1"/>
    <property type="match status" value="1"/>
</dbReference>
<reference evidence="19 20" key="2">
    <citation type="journal article" date="2009" name="PLoS ONE">
        <title>An integrated genetic and cytogenetic map of the cucumber genome.</title>
        <authorList>
            <person name="Ren Y."/>
            <person name="Zhang Z."/>
            <person name="Liu J."/>
            <person name="Staub J.E."/>
            <person name="Han Y."/>
            <person name="Cheng Z."/>
            <person name="Li X."/>
            <person name="Lu J."/>
            <person name="Miao H."/>
            <person name="Kang H."/>
            <person name="Xie B."/>
            <person name="Gu X."/>
            <person name="Wang X."/>
            <person name="Du Y."/>
            <person name="Jin W."/>
            <person name="Huang S."/>
        </authorList>
    </citation>
    <scope>NUCLEOTIDE SEQUENCE [LARGE SCALE GENOMIC DNA]</scope>
    <source>
        <strain evidence="20">cv. 9930</strain>
    </source>
</reference>
<keyword evidence="14" id="KW-0325">Glycoprotein</keyword>
<keyword evidence="3" id="KW-0433">Leucine-rich repeat</keyword>
<evidence type="ECO:0000256" key="2">
    <source>
        <dbReference type="ARBA" id="ARBA00022527"/>
    </source>
</evidence>
<dbReference type="Gene3D" id="1.10.510.10">
    <property type="entry name" value="Transferase(Phosphotransferase) domain 1"/>
    <property type="match status" value="1"/>
</dbReference>
<evidence type="ECO:0000256" key="10">
    <source>
        <dbReference type="ARBA" id="ARBA00022840"/>
    </source>
</evidence>
<dbReference type="PROSITE" id="PS00108">
    <property type="entry name" value="PROTEIN_KINASE_ST"/>
    <property type="match status" value="1"/>
</dbReference>
<keyword evidence="6 17" id="KW-0732">Signal</keyword>
<dbReference type="GO" id="GO:0005886">
    <property type="term" value="C:plasma membrane"/>
    <property type="evidence" value="ECO:0000318"/>
    <property type="project" value="GO_Central"/>
</dbReference>
<dbReference type="eggNOG" id="ENOG502QSZ3">
    <property type="taxonomic scope" value="Eukaryota"/>
</dbReference>
<feature type="signal peptide" evidence="17">
    <location>
        <begin position="1"/>
        <end position="23"/>
    </location>
</feature>
<dbReference type="Pfam" id="PF00560">
    <property type="entry name" value="LRR_1"/>
    <property type="match status" value="6"/>
</dbReference>
<dbReference type="Gramene" id="KGN62784">
    <property type="protein sequence ID" value="KGN62784"/>
    <property type="gene ID" value="Csa_2G372790"/>
</dbReference>
<keyword evidence="5 16" id="KW-0812">Transmembrane</keyword>
<dbReference type="OrthoDB" id="642113at2759"/>
<dbReference type="GO" id="GO:0005524">
    <property type="term" value="F:ATP binding"/>
    <property type="evidence" value="ECO:0007669"/>
    <property type="project" value="UniProtKB-UniRule"/>
</dbReference>
<sequence length="942" mass="104863">MAFHSAFFLLLFFTTFSIPPSQALTPAITNQSQFFNLIQKTASGEFLSDWNLSGGKSFCNFTGIRCNDQGHIIEIDISGQSLSGSFPEDVCSYLPKLRVLRLAGTGFYGRFPSGITNCSLIEELNMSSLYLNGTIPDLSQMKQLRVLDLSYNSFTGDFPMSVFNLVNLEELNFNENYKLNLWKLPDKISSLTKLKSMVLTTCMLDGEIPRSIGNMTSLVDLELSGNFLKGEIPKEISLLKNLQQLELYYNELTGNIPEELGNLTELVDMDMSVNLLTGELPESICKLPKLKVLQIYNNSLTGEIPNVLANSTTLTMLSLYDNFLTGQIPQKLGKFSPMVVLDLSENRLSGPLPLDICRGGKLLYFLVLLNSLSGEIPSSYAECVSLLRFRISFNQLTGTIPEGVLGLPHVSIIDVAQNKLTGSISNSISQARNLSELFLQGNRISGVIPPEISGAANLVKLDLSNNLLSGPVPSQIGDLMKLNQVMLQGNQLDSSIPTSFTSLKSLNVLDLSNNRLTGKIPESLSELFPSSFNFSNNQLSGPIPLSLIKQGLADSFFGNPNLCVPPAYFISPDQKFPICSNFSFRKRLNFIWGIVIPLIVFFTCAVLFLKRRIATRKTSEIKNEEALSSSFFHLQSFDQSMILEAMVEKNIVGHGGSGTVYKIELGNGEIFAVKRLWNRRAKHLFDKELKTEVETLGTIRHKNIVKLYSYFSGLNSSLLVYEYMPNGNLWDALHKGWIHLDWPKRHRIAVGIAQGLAYLHHDLSPPVIHRDIKTTNILLDANYQPKVADFGIAKVLQGTKDSTNSVIAGTYGYLAPEYAYSSKATTKCDVYSFGVVLMELITGKKPIETEYGENKNIVFWVSNKVDTKEGVLEILDNKLKGLFKDDIIKALRIAIRCTYKNPVLRPAIGEVVQLLQEVDPCKFDHPFEDVEKGEDTYMMSLK</sequence>
<dbReference type="SMART" id="SM00220">
    <property type="entry name" value="S_TKc"/>
    <property type="match status" value="1"/>
</dbReference>
<feature type="binding site" evidence="15">
    <location>
        <position position="674"/>
    </location>
    <ligand>
        <name>ATP</name>
        <dbReference type="ChEBI" id="CHEBI:30616"/>
    </ligand>
</feature>
<evidence type="ECO:0000256" key="17">
    <source>
        <dbReference type="SAM" id="SignalP"/>
    </source>
</evidence>
<reference evidence="19 20" key="4">
    <citation type="journal article" date="2011" name="BMC Genomics">
        <title>RNA-Seq improves annotation of protein-coding genes in the cucumber genome.</title>
        <authorList>
            <person name="Li Z."/>
            <person name="Zhang Z."/>
            <person name="Yan P."/>
            <person name="Huang S."/>
            <person name="Fei Z."/>
            <person name="Lin K."/>
        </authorList>
    </citation>
    <scope>NUCLEOTIDE SEQUENCE [LARGE SCALE GENOMIC DNA]</scope>
    <source>
        <strain evidence="20">cv. 9930</strain>
    </source>
</reference>
<evidence type="ECO:0000256" key="8">
    <source>
        <dbReference type="ARBA" id="ARBA00022741"/>
    </source>
</evidence>
<proteinExistence type="predicted"/>
<keyword evidence="9" id="KW-0418">Kinase</keyword>
<evidence type="ECO:0000256" key="16">
    <source>
        <dbReference type="SAM" id="Phobius"/>
    </source>
</evidence>
<keyword evidence="20" id="KW-1185">Reference proteome</keyword>
<dbReference type="InterPro" id="IPR000719">
    <property type="entry name" value="Prot_kinase_dom"/>
</dbReference>
<dbReference type="InterPro" id="IPR017441">
    <property type="entry name" value="Protein_kinase_ATP_BS"/>
</dbReference>
<protein>
    <recommendedName>
        <fullName evidence="18">Protein kinase domain-containing protein</fullName>
    </recommendedName>
</protein>
<dbReference type="GO" id="GO:0001653">
    <property type="term" value="F:peptide receptor activity"/>
    <property type="evidence" value="ECO:0007669"/>
    <property type="project" value="UniProtKB-ARBA"/>
</dbReference>
<keyword evidence="2" id="KW-0723">Serine/threonine-protein kinase</keyword>
<evidence type="ECO:0000256" key="7">
    <source>
        <dbReference type="ARBA" id="ARBA00022737"/>
    </source>
</evidence>
<dbReference type="SMART" id="SM00369">
    <property type="entry name" value="LRR_TYP"/>
    <property type="match status" value="5"/>
</dbReference>
<keyword evidence="13" id="KW-0675">Receptor</keyword>
<dbReference type="Gene3D" id="3.30.200.20">
    <property type="entry name" value="Phosphorylase Kinase, domain 1"/>
    <property type="match status" value="1"/>
</dbReference>
<keyword evidence="12 16" id="KW-0472">Membrane</keyword>
<dbReference type="EMBL" id="CM002923">
    <property type="protein sequence ID" value="KGN62784.1"/>
    <property type="molecule type" value="Genomic_DNA"/>
</dbReference>
<dbReference type="InterPro" id="IPR011009">
    <property type="entry name" value="Kinase-like_dom_sf"/>
</dbReference>
<evidence type="ECO:0000256" key="9">
    <source>
        <dbReference type="ARBA" id="ARBA00022777"/>
    </source>
</evidence>
<dbReference type="PANTHER" id="PTHR48056">
    <property type="entry name" value="LRR RECEPTOR-LIKE SERINE/THREONINE-PROTEIN KINASE-RELATED"/>
    <property type="match status" value="1"/>
</dbReference>
<evidence type="ECO:0000256" key="12">
    <source>
        <dbReference type="ARBA" id="ARBA00023136"/>
    </source>
</evidence>
<dbReference type="PRINTS" id="PR00019">
    <property type="entry name" value="LEURICHRPT"/>
</dbReference>
<comment type="subcellular location">
    <subcellularLocation>
        <location evidence="1">Membrane</location>
        <topology evidence="1">Single-pass membrane protein</topology>
    </subcellularLocation>
</comment>
<dbReference type="InterPro" id="IPR001611">
    <property type="entry name" value="Leu-rich_rpt"/>
</dbReference>
<keyword evidence="10 15" id="KW-0067">ATP-binding</keyword>
<feature type="transmembrane region" description="Helical" evidence="16">
    <location>
        <begin position="590"/>
        <end position="609"/>
    </location>
</feature>
<dbReference type="FunFam" id="3.30.200.20:FF:000530">
    <property type="entry name" value="receptor protein-tyrosine kinase CEPR1"/>
    <property type="match status" value="1"/>
</dbReference>
<dbReference type="GO" id="GO:0004674">
    <property type="term" value="F:protein serine/threonine kinase activity"/>
    <property type="evidence" value="ECO:0007669"/>
    <property type="project" value="UniProtKB-KW"/>
</dbReference>
<dbReference type="PROSITE" id="PS00107">
    <property type="entry name" value="PROTEIN_KINASE_ATP"/>
    <property type="match status" value="1"/>
</dbReference>
<evidence type="ECO:0000313" key="19">
    <source>
        <dbReference type="EMBL" id="KGN62784.1"/>
    </source>
</evidence>
<evidence type="ECO:0000259" key="18">
    <source>
        <dbReference type="PROSITE" id="PS50011"/>
    </source>
</evidence>
<dbReference type="SUPFAM" id="SSF56112">
    <property type="entry name" value="Protein kinase-like (PK-like)"/>
    <property type="match status" value="1"/>
</dbReference>
<dbReference type="KEGG" id="csv:101220145"/>
<evidence type="ECO:0000256" key="5">
    <source>
        <dbReference type="ARBA" id="ARBA00022692"/>
    </source>
</evidence>
<dbReference type="FunFam" id="1.10.510.10:FF:000276">
    <property type="entry name" value="LRR receptor-like serine/threonine-protein kinase RCH1"/>
    <property type="match status" value="1"/>
</dbReference>
<evidence type="ECO:0000256" key="1">
    <source>
        <dbReference type="ARBA" id="ARBA00004167"/>
    </source>
</evidence>
<dbReference type="PROSITE" id="PS50011">
    <property type="entry name" value="PROTEIN_KINASE_DOM"/>
    <property type="match status" value="1"/>
</dbReference>
<keyword evidence="8 15" id="KW-0547">Nucleotide-binding</keyword>
<dbReference type="FunFam" id="3.80.10.10:FF:000330">
    <property type="entry name" value="Receptor protein-tyrosine kinase CEPR1"/>
    <property type="match status" value="1"/>
</dbReference>
<gene>
    <name evidence="19" type="ORF">Csa_2G372790</name>
</gene>
<dbReference type="Pfam" id="PF00069">
    <property type="entry name" value="Pkinase"/>
    <property type="match status" value="1"/>
</dbReference>